<dbReference type="Gene3D" id="3.20.20.370">
    <property type="entry name" value="Glycoside hydrolase/deacetylase"/>
    <property type="match status" value="1"/>
</dbReference>
<gene>
    <name evidence="4" type="ORF">DFJ65_2701</name>
</gene>
<name>A0A3D9UQM6_9MICO</name>
<dbReference type="PROSITE" id="PS51677">
    <property type="entry name" value="NODB"/>
    <property type="match status" value="1"/>
</dbReference>
<dbReference type="RefSeq" id="WP_211308444.1">
    <property type="nucleotide sequence ID" value="NZ_QTUA01000001.1"/>
</dbReference>
<dbReference type="Pfam" id="PF01522">
    <property type="entry name" value="Polysacc_deac_1"/>
    <property type="match status" value="1"/>
</dbReference>
<evidence type="ECO:0000259" key="3">
    <source>
        <dbReference type="PROSITE" id="PS51677"/>
    </source>
</evidence>
<feature type="domain" description="NodB homology" evidence="3">
    <location>
        <begin position="42"/>
        <end position="217"/>
    </location>
</feature>
<dbReference type="PANTHER" id="PTHR34216">
    <property type="match status" value="1"/>
</dbReference>
<sequence length="217" mass="24295">MNVHLCFHGIGRCAREREPGESGYWVARDEFLRILDDVASHGGVALSFDDGNRSDVDVALPALKERGLTATFFPLAGRLLDPLSLASDDLRLLRDEGMTIGNHGWDHVPWRRLSPADAHREFVESRNVLEEAAGAPITTVALPLGQYDRRTLKRLRHEGYRTVYSSDRHPARDRAWLSARYSVGAGDDVGSVRRILTNHAGAREMRNVISSSVKRMR</sequence>
<dbReference type="PANTHER" id="PTHR34216:SF3">
    <property type="entry name" value="POLY-BETA-1,6-N-ACETYL-D-GLUCOSAMINE N-DEACETYLASE"/>
    <property type="match status" value="1"/>
</dbReference>
<organism evidence="4 5">
    <name type="scientific">Calidifontibacter indicus</name>
    <dbReference type="NCBI Taxonomy" id="419650"/>
    <lineage>
        <taxon>Bacteria</taxon>
        <taxon>Bacillati</taxon>
        <taxon>Actinomycetota</taxon>
        <taxon>Actinomycetes</taxon>
        <taxon>Micrococcales</taxon>
        <taxon>Dermacoccaceae</taxon>
        <taxon>Calidifontibacter</taxon>
    </lineage>
</organism>
<dbReference type="GO" id="GO:0005975">
    <property type="term" value="P:carbohydrate metabolic process"/>
    <property type="evidence" value="ECO:0007669"/>
    <property type="project" value="InterPro"/>
</dbReference>
<reference evidence="4 5" key="1">
    <citation type="submission" date="2018-08" db="EMBL/GenBank/DDBJ databases">
        <title>Sequencing the genomes of 1000 actinobacteria strains.</title>
        <authorList>
            <person name="Klenk H.-P."/>
        </authorList>
    </citation>
    <scope>NUCLEOTIDE SEQUENCE [LARGE SCALE GENOMIC DNA]</scope>
    <source>
        <strain evidence="4 5">DSM 22967</strain>
    </source>
</reference>
<comment type="subcellular location">
    <subcellularLocation>
        <location evidence="1">Secreted</location>
    </subcellularLocation>
</comment>
<dbReference type="SUPFAM" id="SSF88713">
    <property type="entry name" value="Glycoside hydrolase/deacetylase"/>
    <property type="match status" value="1"/>
</dbReference>
<proteinExistence type="predicted"/>
<accession>A0A3D9UQM6</accession>
<dbReference type="AlphaFoldDB" id="A0A3D9UQM6"/>
<evidence type="ECO:0000256" key="2">
    <source>
        <dbReference type="ARBA" id="ARBA00022729"/>
    </source>
</evidence>
<dbReference type="InterPro" id="IPR051398">
    <property type="entry name" value="Polysacch_Deacetylase"/>
</dbReference>
<protein>
    <submittedName>
        <fullName evidence="4">Polysaccharide deacetylase</fullName>
    </submittedName>
</protein>
<dbReference type="GO" id="GO:0016810">
    <property type="term" value="F:hydrolase activity, acting on carbon-nitrogen (but not peptide) bonds"/>
    <property type="evidence" value="ECO:0007669"/>
    <property type="project" value="InterPro"/>
</dbReference>
<keyword evidence="2" id="KW-0732">Signal</keyword>
<evidence type="ECO:0000313" key="4">
    <source>
        <dbReference type="EMBL" id="REF31629.1"/>
    </source>
</evidence>
<comment type="caution">
    <text evidence="4">The sequence shown here is derived from an EMBL/GenBank/DDBJ whole genome shotgun (WGS) entry which is preliminary data.</text>
</comment>
<evidence type="ECO:0000313" key="5">
    <source>
        <dbReference type="Proteomes" id="UP000256253"/>
    </source>
</evidence>
<evidence type="ECO:0000256" key="1">
    <source>
        <dbReference type="ARBA" id="ARBA00004613"/>
    </source>
</evidence>
<dbReference type="InterPro" id="IPR002509">
    <property type="entry name" value="NODB_dom"/>
</dbReference>
<dbReference type="GO" id="GO:0005576">
    <property type="term" value="C:extracellular region"/>
    <property type="evidence" value="ECO:0007669"/>
    <property type="project" value="UniProtKB-SubCell"/>
</dbReference>
<dbReference type="EMBL" id="QTUA01000001">
    <property type="protein sequence ID" value="REF31629.1"/>
    <property type="molecule type" value="Genomic_DNA"/>
</dbReference>
<dbReference type="InterPro" id="IPR011330">
    <property type="entry name" value="Glyco_hydro/deAcase_b/a-brl"/>
</dbReference>
<dbReference type="CDD" id="cd10918">
    <property type="entry name" value="CE4_NodB_like_5s_6s"/>
    <property type="match status" value="1"/>
</dbReference>
<keyword evidence="5" id="KW-1185">Reference proteome</keyword>
<dbReference type="Proteomes" id="UP000256253">
    <property type="component" value="Unassembled WGS sequence"/>
</dbReference>